<keyword evidence="6" id="KW-1185">Reference proteome</keyword>
<evidence type="ECO:0000259" key="4">
    <source>
        <dbReference type="Pfam" id="PF24883"/>
    </source>
</evidence>
<dbReference type="SUPFAM" id="SSF50978">
    <property type="entry name" value="WD40 repeat-like"/>
    <property type="match status" value="1"/>
</dbReference>
<dbReference type="Proteomes" id="UP000758603">
    <property type="component" value="Unassembled WGS sequence"/>
</dbReference>
<gene>
    <name evidence="5" type="ORF">BKA67DRAFT_626167</name>
</gene>
<dbReference type="Pfam" id="PF22939">
    <property type="entry name" value="WHD_GPIID"/>
    <property type="match status" value="1"/>
</dbReference>
<dbReference type="InterPro" id="IPR015943">
    <property type="entry name" value="WD40/YVTN_repeat-like_dom_sf"/>
</dbReference>
<dbReference type="InterPro" id="IPR054471">
    <property type="entry name" value="GPIID_WHD"/>
</dbReference>
<dbReference type="InterPro" id="IPR036322">
    <property type="entry name" value="WD40_repeat_dom_sf"/>
</dbReference>
<dbReference type="InterPro" id="IPR056884">
    <property type="entry name" value="NPHP3-like_N"/>
</dbReference>
<feature type="domain" description="Nephrocystin 3-like N-terminal" evidence="4">
    <location>
        <begin position="356"/>
        <end position="518"/>
    </location>
</feature>
<evidence type="ECO:0000259" key="3">
    <source>
        <dbReference type="Pfam" id="PF22939"/>
    </source>
</evidence>
<name>A0A9P8ZWA2_9PEZI</name>
<dbReference type="InterPro" id="IPR001680">
    <property type="entry name" value="WD40_rpt"/>
</dbReference>
<reference evidence="5" key="1">
    <citation type="journal article" date="2021" name="Nat. Commun.">
        <title>Genetic determinants of endophytism in the Arabidopsis root mycobiome.</title>
        <authorList>
            <person name="Mesny F."/>
            <person name="Miyauchi S."/>
            <person name="Thiergart T."/>
            <person name="Pickel B."/>
            <person name="Atanasova L."/>
            <person name="Karlsson M."/>
            <person name="Huettel B."/>
            <person name="Barry K.W."/>
            <person name="Haridas S."/>
            <person name="Chen C."/>
            <person name="Bauer D."/>
            <person name="Andreopoulos W."/>
            <person name="Pangilinan J."/>
            <person name="LaButti K."/>
            <person name="Riley R."/>
            <person name="Lipzen A."/>
            <person name="Clum A."/>
            <person name="Drula E."/>
            <person name="Henrissat B."/>
            <person name="Kohler A."/>
            <person name="Grigoriev I.V."/>
            <person name="Martin F.M."/>
            <person name="Hacquard S."/>
        </authorList>
    </citation>
    <scope>NUCLEOTIDE SEQUENCE</scope>
    <source>
        <strain evidence="5">MPI-SDFR-AT-0073</strain>
    </source>
</reference>
<dbReference type="EMBL" id="JAGPXC010000006">
    <property type="protein sequence ID" value="KAH6651738.1"/>
    <property type="molecule type" value="Genomic_DNA"/>
</dbReference>
<feature type="region of interest" description="Disordered" evidence="2">
    <location>
        <begin position="1519"/>
        <end position="1539"/>
    </location>
</feature>
<evidence type="ECO:0000313" key="6">
    <source>
        <dbReference type="Proteomes" id="UP000758603"/>
    </source>
</evidence>
<evidence type="ECO:0008006" key="7">
    <source>
        <dbReference type="Google" id="ProtNLM"/>
    </source>
</evidence>
<protein>
    <recommendedName>
        <fullName evidence="7">GPI inositol-deacylase</fullName>
    </recommendedName>
</protein>
<organism evidence="5 6">
    <name type="scientific">Truncatella angustata</name>
    <dbReference type="NCBI Taxonomy" id="152316"/>
    <lineage>
        <taxon>Eukaryota</taxon>
        <taxon>Fungi</taxon>
        <taxon>Dikarya</taxon>
        <taxon>Ascomycota</taxon>
        <taxon>Pezizomycotina</taxon>
        <taxon>Sordariomycetes</taxon>
        <taxon>Xylariomycetidae</taxon>
        <taxon>Amphisphaeriales</taxon>
        <taxon>Sporocadaceae</taxon>
        <taxon>Truncatella</taxon>
    </lineage>
</organism>
<evidence type="ECO:0000256" key="2">
    <source>
        <dbReference type="SAM" id="MobiDB-lite"/>
    </source>
</evidence>
<dbReference type="PANTHER" id="PTHR10039">
    <property type="entry name" value="AMELOGENIN"/>
    <property type="match status" value="1"/>
</dbReference>
<accession>A0A9P8ZWA2</accession>
<dbReference type="InterPro" id="IPR029058">
    <property type="entry name" value="AB_hydrolase_fold"/>
</dbReference>
<comment type="caution">
    <text evidence="5">The sequence shown here is derived from an EMBL/GenBank/DDBJ whole genome shotgun (WGS) entry which is preliminary data.</text>
</comment>
<dbReference type="SUPFAM" id="SSF52540">
    <property type="entry name" value="P-loop containing nucleoside triphosphate hydrolases"/>
    <property type="match status" value="1"/>
</dbReference>
<dbReference type="Gene3D" id="2.130.10.10">
    <property type="entry name" value="YVTN repeat-like/Quinoprotein amine dehydrogenase"/>
    <property type="match status" value="2"/>
</dbReference>
<dbReference type="SUPFAM" id="SSF53474">
    <property type="entry name" value="alpha/beta-Hydrolases"/>
    <property type="match status" value="1"/>
</dbReference>
<dbReference type="OrthoDB" id="194358at2759"/>
<evidence type="ECO:0000256" key="1">
    <source>
        <dbReference type="ARBA" id="ARBA00022737"/>
    </source>
</evidence>
<dbReference type="GeneID" id="70134439"/>
<keyword evidence="1" id="KW-0677">Repeat</keyword>
<proteinExistence type="predicted"/>
<dbReference type="InterPro" id="IPR027417">
    <property type="entry name" value="P-loop_NTPase"/>
</dbReference>
<feature type="domain" description="GPI inositol-deacylase winged helix" evidence="3">
    <location>
        <begin position="629"/>
        <end position="709"/>
    </location>
</feature>
<dbReference type="RefSeq" id="XP_045956016.1">
    <property type="nucleotide sequence ID" value="XM_046105548.1"/>
</dbReference>
<dbReference type="Pfam" id="PF24883">
    <property type="entry name" value="NPHP3_N"/>
    <property type="match status" value="1"/>
</dbReference>
<dbReference type="Gene3D" id="3.40.50.1820">
    <property type="entry name" value="alpha/beta hydrolase"/>
    <property type="match status" value="1"/>
</dbReference>
<feature type="region of interest" description="Disordered" evidence="2">
    <location>
        <begin position="1600"/>
        <end position="1625"/>
    </location>
</feature>
<sequence length="1625" mass="182121">MDRHASTGESLSLPLSVRSGGSFFGSIIRKETKDADRKEAPKGTFGLTTLYEPPSVDVPVADLVFVHGLNGGSQSTWTKGDESNFWPKHWLPNDDAFTDVRIHTFGYHSGLRHESILGIRDFSHSLLGAIQDAPTIPRRQSVPLILVGHSMGGLVIKQALVLAHQLHEFKSLADRICAMFFLGVPHQGAEIAHTLNRVLSLHGVRPFVHELYPSSSILAAINKDFPYLSKDLRLFSFFETKPMNYGIGKGLIVERQAAVLNYINERRIYLDANHRDVARFPSVNDPSYLTIRNALATLIDSLREPFQIQSQPEGDDDETTSETEKEMQKNIIANFLGVKDAPEGDYMTLDATRLPGSCEWLLQKPTFVEWRETNPSKAFWLQGRPGAGKSVISSAVISSLRWLTRDCCFFFFVRADKNKSSIKSFLRSMAFQMAMLHPEIRQAILEIIPKWGEGNLEKDDAIVVWRKLFVTGILKIRLKRPQYWVVDALDEANGGSNMITFLSKAKEYWPLGIFVTSRTSIDTHIGPLGLKMEVISNTITEEDNTGDIYLFLELNYERFPASTSHARKEMAHRILQNSKGCFLWAQLIVKELVQVQTMTQANQVIDSNPSDMEALYLRITKEMSEQRFNQELVKAILVWAVCSVRPLHLDELQQAIQTDINDEIGDMERSISESCGNLVYVDNSRKLQLLHLTVREFLTKDNIEFGFKVDKSLGHRRLAMVCLDSLLGQNMKRANSSTTTKSGTAVQGSQTSPFAEYATDYLFHHLAQTKSYDDELILALTSFLKSTNLLTWIELVAKRSDLRRIYQAGKTINHILHRRAQSSPPVGLHEERDYMGRCANDLIHLVTKFGKRLITSPYAIFNLIPPFFPESSAIRQQFCTPRSLTIHGTGAKGWDDCLSTMSYVKPIRPQMIATSHENMVLGTSTGQVIMYDQATFQETASVDHKELVSALAYSESGNMVAMAGPRNVRLWSVTSSSVVHTFRINSLCIAVAFGNNDSVLWAALRNNVLLCWNVETGDLHTEPINWTADFEVQGSELHARAPQMGVFCMQMGVLAIVYRGEDLIIWDLDEERVYDIYEKDTGSRLNGSSKEVDGITSVSDVAFSATPEANLIAAAFSDGDLVVYNMDEGTVGNTIVAAYPQTLCCSPDGRTLACGDSRGNVILYDFETLRMLYKIQFQGDAVKIRSLAFTPDDLRLIEIRGNQCRIWEPSVLLRQDSDDTSNAVSNSTAPLEIEYDVTGTCDITAIANAVTLPLVFCGKEDGAVYAYDVARDSQGLRLFVQTTNCGIILLHFDPLTDILTCCDWASRVTSRRVSRNLGGDWEISNILLDTRPAIKVSQLLSSSIHRRLLLSTIEHDTLWPLDESCEPVYVNRIAGSDNVSWVSHSDTHKLIRVEKNTASMFSWTNLEQLVTISFDSVDPSVTLSIFPLQHHRFFATVTKGRSSRDAQSAILVWDMNDFSTTEPFPTVKPAFDLGTLAVRVEQPIGMINDRFIFLDQDYWVCSIDLSHVRDISNKHSITTGSAPGLRASRRQSAAGATKEPSSAEPVIVRHFFVPYDWISMVTKIQVDILARGEIIFVKRSELVVVRRGLEVSETGPFRSLRGSRQMRLPTRPPSSIVPGRDRHLL</sequence>
<dbReference type="PANTHER" id="PTHR10039:SF16">
    <property type="entry name" value="GPI INOSITOL-DEACYLASE"/>
    <property type="match status" value="1"/>
</dbReference>
<dbReference type="SMART" id="SM00320">
    <property type="entry name" value="WD40"/>
    <property type="match status" value="4"/>
</dbReference>
<evidence type="ECO:0000313" key="5">
    <source>
        <dbReference type="EMBL" id="KAH6651738.1"/>
    </source>
</evidence>